<dbReference type="STRING" id="1344003.SAMN05445060_3878"/>
<dbReference type="CDD" id="cd00085">
    <property type="entry name" value="HNHc"/>
    <property type="match status" value="1"/>
</dbReference>
<feature type="compositionally biased region" description="Basic and acidic residues" evidence="1">
    <location>
        <begin position="476"/>
        <end position="498"/>
    </location>
</feature>
<keyword evidence="4" id="KW-1185">Reference proteome</keyword>
<dbReference type="Pfam" id="PF02720">
    <property type="entry name" value="DUF222"/>
    <property type="match status" value="1"/>
</dbReference>
<proteinExistence type="predicted"/>
<evidence type="ECO:0000313" key="3">
    <source>
        <dbReference type="EMBL" id="SIS22048.1"/>
    </source>
</evidence>
<accession>A0A1N7HBI9</accession>
<dbReference type="InterPro" id="IPR003615">
    <property type="entry name" value="HNH_nuc"/>
</dbReference>
<evidence type="ECO:0000256" key="1">
    <source>
        <dbReference type="SAM" id="MobiDB-lite"/>
    </source>
</evidence>
<feature type="compositionally biased region" description="Pro residues" evidence="1">
    <location>
        <begin position="459"/>
        <end position="469"/>
    </location>
</feature>
<protein>
    <recommendedName>
        <fullName evidence="2">DUF222 domain-containing protein</fullName>
    </recommendedName>
</protein>
<organism evidence="3 4">
    <name type="scientific">Williamsia sterculiae</name>
    <dbReference type="NCBI Taxonomy" id="1344003"/>
    <lineage>
        <taxon>Bacteria</taxon>
        <taxon>Bacillati</taxon>
        <taxon>Actinomycetota</taxon>
        <taxon>Actinomycetes</taxon>
        <taxon>Mycobacteriales</taxon>
        <taxon>Nocardiaceae</taxon>
        <taxon>Williamsia</taxon>
    </lineage>
</organism>
<dbReference type="Proteomes" id="UP000186218">
    <property type="component" value="Unassembled WGS sequence"/>
</dbReference>
<dbReference type="AlphaFoldDB" id="A0A1N7HBI9"/>
<evidence type="ECO:0000313" key="4">
    <source>
        <dbReference type="Proteomes" id="UP000186218"/>
    </source>
</evidence>
<sequence length="506" mass="55586">MSGLVPIIEPMSESRWAGESPAAFGLLGDVEGAPVNDLLAEMVHATAGQSFLEWQRYRIAAELDSQLVGEEVLTDYRMIDSTALCAARIATVLSISQVAAEGLLARAVALRDRLPQVLLCLRDGKVAPQHIRTIVSRTDLITDETIAAMVDAEIAECLRRRGSWSPNRLRDMVDRTVYTHDPDAVRERRQVAKDARAFWTDNDADGMGTVGASMTAENTLLLAQRVHAAADHVCKNDPRTTAARRSDALVALTTGIPWECLCGDPDCTAAQGWDATPTGPGTSVVVHVVADTTAHLKHGGKPGFMPGHGVVSAEHVRDLVKRPDTIIRPLPTTAPAAQPADPYRPSAALQRFLWIRDHYCVWPGCNQPAIRCEADHVTEYDHTNPERGGQTTPEDMNSKCPFHHGVKTFSEFLDDQTIDDHGRPEVTITTPEGVTVDGPAHTGFDLHPQLDHIEFTAPPNGPPPSTPEPPTRRRPRLEDKHVRRRTERERNRCAREQDDTTDPPPF</sequence>
<gene>
    <name evidence="3" type="ORF">SAMN05445060_3878</name>
</gene>
<dbReference type="EMBL" id="FTNT01000014">
    <property type="protein sequence ID" value="SIS22048.1"/>
    <property type="molecule type" value="Genomic_DNA"/>
</dbReference>
<name>A0A1N7HBI9_9NOCA</name>
<feature type="domain" description="DUF222" evidence="2">
    <location>
        <begin position="79"/>
        <end position="357"/>
    </location>
</feature>
<dbReference type="InterPro" id="IPR003870">
    <property type="entry name" value="DUF222"/>
</dbReference>
<reference evidence="3 4" key="1">
    <citation type="submission" date="2017-01" db="EMBL/GenBank/DDBJ databases">
        <authorList>
            <person name="Mah S.A."/>
            <person name="Swanson W.J."/>
            <person name="Moy G.W."/>
            <person name="Vacquier V.D."/>
        </authorList>
    </citation>
    <scope>NUCLEOTIDE SEQUENCE [LARGE SCALE GENOMIC DNA]</scope>
    <source>
        <strain evidence="3 4">CPCC 203464</strain>
    </source>
</reference>
<feature type="region of interest" description="Disordered" evidence="1">
    <location>
        <begin position="452"/>
        <end position="506"/>
    </location>
</feature>
<evidence type="ECO:0000259" key="2">
    <source>
        <dbReference type="Pfam" id="PF02720"/>
    </source>
</evidence>